<accession>A0AAE0A7D5</accession>
<feature type="signal peptide" evidence="1">
    <location>
        <begin position="1"/>
        <end position="33"/>
    </location>
</feature>
<gene>
    <name evidence="2" type="ORF">Dsin_019356</name>
</gene>
<keyword evidence="3" id="KW-1185">Reference proteome</keyword>
<evidence type="ECO:0000313" key="2">
    <source>
        <dbReference type="EMBL" id="KAK3205310.1"/>
    </source>
</evidence>
<organism evidence="2 3">
    <name type="scientific">Dipteronia sinensis</name>
    <dbReference type="NCBI Taxonomy" id="43782"/>
    <lineage>
        <taxon>Eukaryota</taxon>
        <taxon>Viridiplantae</taxon>
        <taxon>Streptophyta</taxon>
        <taxon>Embryophyta</taxon>
        <taxon>Tracheophyta</taxon>
        <taxon>Spermatophyta</taxon>
        <taxon>Magnoliopsida</taxon>
        <taxon>eudicotyledons</taxon>
        <taxon>Gunneridae</taxon>
        <taxon>Pentapetalae</taxon>
        <taxon>rosids</taxon>
        <taxon>malvids</taxon>
        <taxon>Sapindales</taxon>
        <taxon>Sapindaceae</taxon>
        <taxon>Hippocastanoideae</taxon>
        <taxon>Acereae</taxon>
        <taxon>Dipteronia</taxon>
    </lineage>
</organism>
<proteinExistence type="predicted"/>
<keyword evidence="1" id="KW-0732">Signal</keyword>
<comment type="caution">
    <text evidence="2">The sequence shown here is derived from an EMBL/GenBank/DDBJ whole genome shotgun (WGS) entry which is preliminary data.</text>
</comment>
<dbReference type="Proteomes" id="UP001281410">
    <property type="component" value="Unassembled WGS sequence"/>
</dbReference>
<dbReference type="EMBL" id="JANJYJ010000006">
    <property type="protein sequence ID" value="KAK3205310.1"/>
    <property type="molecule type" value="Genomic_DNA"/>
</dbReference>
<evidence type="ECO:0000256" key="1">
    <source>
        <dbReference type="SAM" id="SignalP"/>
    </source>
</evidence>
<name>A0AAE0A7D5_9ROSI</name>
<evidence type="ECO:0008006" key="4">
    <source>
        <dbReference type="Google" id="ProtNLM"/>
    </source>
</evidence>
<reference evidence="2" key="1">
    <citation type="journal article" date="2023" name="Plant J.">
        <title>Genome sequences and population genomics provide insights into the demographic history, inbreeding, and mutation load of two 'living fossil' tree species of Dipteronia.</title>
        <authorList>
            <person name="Feng Y."/>
            <person name="Comes H.P."/>
            <person name="Chen J."/>
            <person name="Zhu S."/>
            <person name="Lu R."/>
            <person name="Zhang X."/>
            <person name="Li P."/>
            <person name="Qiu J."/>
            <person name="Olsen K.M."/>
            <person name="Qiu Y."/>
        </authorList>
    </citation>
    <scope>NUCLEOTIDE SEQUENCE</scope>
    <source>
        <strain evidence="2">NBL</strain>
    </source>
</reference>
<protein>
    <recommendedName>
        <fullName evidence="4">RNase H type-1 domain-containing protein</fullName>
    </recommendedName>
</protein>
<dbReference type="PANTHER" id="PTHR47074:SF48">
    <property type="entry name" value="POLYNUCLEOTIDYL TRANSFERASE, RIBONUCLEASE H-LIKE SUPERFAMILY PROTEIN"/>
    <property type="match status" value="1"/>
</dbReference>
<dbReference type="AlphaFoldDB" id="A0AAE0A7D5"/>
<evidence type="ECO:0000313" key="3">
    <source>
        <dbReference type="Proteomes" id="UP001281410"/>
    </source>
</evidence>
<sequence>MAYFSHTFHQHKMKLLCVFFWLTWFRRNQVVHGGVCESNEDVVGWASSYLLDFHEANINPHVSSRVDQMKMVKWRCPNEGIFKLNSDATFDDSQRNIGFGLIIRNHNSLVMGSSIQSLFVKFSPQISEVIAIF</sequence>
<dbReference type="PANTHER" id="PTHR47074">
    <property type="entry name" value="BNAC02G40300D PROTEIN"/>
    <property type="match status" value="1"/>
</dbReference>
<feature type="chain" id="PRO_5042106782" description="RNase H type-1 domain-containing protein" evidence="1">
    <location>
        <begin position="34"/>
        <end position="133"/>
    </location>
</feature>
<dbReference type="InterPro" id="IPR052929">
    <property type="entry name" value="RNase_H-like_EbsB-rel"/>
</dbReference>